<feature type="domain" description="Reverse transcriptase Ty1/copia-type" evidence="1">
    <location>
        <begin position="57"/>
        <end position="171"/>
    </location>
</feature>
<dbReference type="Gramene" id="QL05p031426:mrna">
    <property type="protein sequence ID" value="QL05p031426:mrna"/>
    <property type="gene ID" value="QL05p031426"/>
</dbReference>
<dbReference type="Proteomes" id="UP000594261">
    <property type="component" value="Chromosome 5"/>
</dbReference>
<dbReference type="EnsemblPlants" id="QL05p031426:mrna">
    <property type="protein sequence ID" value="QL05p031426:mrna"/>
    <property type="gene ID" value="QL05p031426"/>
</dbReference>
<protein>
    <recommendedName>
        <fullName evidence="1">Reverse transcriptase Ty1/copia-type domain-containing protein</fullName>
    </recommendedName>
</protein>
<dbReference type="AlphaFoldDB" id="A0A7N2LN31"/>
<dbReference type="EMBL" id="LRBV02000005">
    <property type="status" value="NOT_ANNOTATED_CDS"/>
    <property type="molecule type" value="Genomic_DNA"/>
</dbReference>
<sequence>MSSPSPTPTDSCQTLAQRNSPHGILYRQELVTIFQPKKLFPGLVKYPLDLCPKHCWELYGLKQAPQEWYPRLSSRLLDLGFANFKSNTSLFIYRTSSELILFLINVDEIIVTSLSSSSISRLIKTLQSDFALKDLGPLHFFLRVEAINIDSGLFLSQRRYISDLRKPTCITKPISSPIASNKTLKSIYWEFIR</sequence>
<dbReference type="InterPro" id="IPR013103">
    <property type="entry name" value="RVT_2"/>
</dbReference>
<evidence type="ECO:0000313" key="2">
    <source>
        <dbReference type="EnsemblPlants" id="QL05p031426:mrna"/>
    </source>
</evidence>
<evidence type="ECO:0000313" key="3">
    <source>
        <dbReference type="Proteomes" id="UP000594261"/>
    </source>
</evidence>
<dbReference type="InParanoid" id="A0A7N2LN31"/>
<reference evidence="2 3" key="1">
    <citation type="journal article" date="2016" name="G3 (Bethesda)">
        <title>First Draft Assembly and Annotation of the Genome of a California Endemic Oak Quercus lobata Nee (Fagaceae).</title>
        <authorList>
            <person name="Sork V.L."/>
            <person name="Fitz-Gibbon S.T."/>
            <person name="Puiu D."/>
            <person name="Crepeau M."/>
            <person name="Gugger P.F."/>
            <person name="Sherman R."/>
            <person name="Stevens K."/>
            <person name="Langley C.H."/>
            <person name="Pellegrini M."/>
            <person name="Salzberg S.L."/>
        </authorList>
    </citation>
    <scope>NUCLEOTIDE SEQUENCE [LARGE SCALE GENOMIC DNA]</scope>
    <source>
        <strain evidence="2 3">cv. SW786</strain>
    </source>
</reference>
<organism evidence="2 3">
    <name type="scientific">Quercus lobata</name>
    <name type="common">Valley oak</name>
    <dbReference type="NCBI Taxonomy" id="97700"/>
    <lineage>
        <taxon>Eukaryota</taxon>
        <taxon>Viridiplantae</taxon>
        <taxon>Streptophyta</taxon>
        <taxon>Embryophyta</taxon>
        <taxon>Tracheophyta</taxon>
        <taxon>Spermatophyta</taxon>
        <taxon>Magnoliopsida</taxon>
        <taxon>eudicotyledons</taxon>
        <taxon>Gunneridae</taxon>
        <taxon>Pentapetalae</taxon>
        <taxon>rosids</taxon>
        <taxon>fabids</taxon>
        <taxon>Fagales</taxon>
        <taxon>Fagaceae</taxon>
        <taxon>Quercus</taxon>
    </lineage>
</organism>
<name>A0A7N2LN31_QUELO</name>
<keyword evidence="3" id="KW-1185">Reference proteome</keyword>
<evidence type="ECO:0000259" key="1">
    <source>
        <dbReference type="Pfam" id="PF07727"/>
    </source>
</evidence>
<dbReference type="OMA" id="MLASHFH"/>
<accession>A0A7N2LN31</accession>
<reference evidence="2" key="2">
    <citation type="submission" date="2021-01" db="UniProtKB">
        <authorList>
            <consortium name="EnsemblPlants"/>
        </authorList>
    </citation>
    <scope>IDENTIFICATION</scope>
</reference>
<proteinExistence type="predicted"/>
<dbReference type="Pfam" id="PF07727">
    <property type="entry name" value="RVT_2"/>
    <property type="match status" value="1"/>
</dbReference>